<dbReference type="EMBL" id="LWCA01000946">
    <property type="protein sequence ID" value="OAF66391.1"/>
    <property type="molecule type" value="Genomic_DNA"/>
</dbReference>
<dbReference type="Proteomes" id="UP000078046">
    <property type="component" value="Unassembled WGS sequence"/>
</dbReference>
<dbReference type="InterPro" id="IPR002110">
    <property type="entry name" value="Ankyrin_rpt"/>
</dbReference>
<dbReference type="InterPro" id="IPR036770">
    <property type="entry name" value="Ankyrin_rpt-contain_sf"/>
</dbReference>
<dbReference type="AlphaFoldDB" id="A0A177AYA3"/>
<dbReference type="Pfam" id="PF12796">
    <property type="entry name" value="Ank_2"/>
    <property type="match status" value="1"/>
</dbReference>
<accession>A0A177AYA3</accession>
<protein>
    <submittedName>
        <fullName evidence="1">Uncharacterized protein</fullName>
    </submittedName>
</protein>
<dbReference type="SMART" id="SM00248">
    <property type="entry name" value="ANK"/>
    <property type="match status" value="3"/>
</dbReference>
<keyword evidence="2" id="KW-1185">Reference proteome</keyword>
<gene>
    <name evidence="1" type="ORF">A3Q56_05873</name>
</gene>
<comment type="caution">
    <text evidence="1">The sequence shown here is derived from an EMBL/GenBank/DDBJ whole genome shotgun (WGS) entry which is preliminary data.</text>
</comment>
<proteinExistence type="predicted"/>
<reference evidence="1 2" key="1">
    <citation type="submission" date="2016-04" db="EMBL/GenBank/DDBJ databases">
        <title>The genome of Intoshia linei affirms orthonectids as highly simplified spiralians.</title>
        <authorList>
            <person name="Mikhailov K.V."/>
            <person name="Slusarev G.S."/>
            <person name="Nikitin M.A."/>
            <person name="Logacheva M.D."/>
            <person name="Penin A."/>
            <person name="Aleoshin V."/>
            <person name="Panchin Y.V."/>
        </authorList>
    </citation>
    <scope>NUCLEOTIDE SEQUENCE [LARGE SCALE GENOMIC DNA]</scope>
    <source>
        <strain evidence="1">Intl2013</strain>
        <tissue evidence="1">Whole animal</tissue>
    </source>
</reference>
<dbReference type="SUPFAM" id="SSF48403">
    <property type="entry name" value="Ankyrin repeat"/>
    <property type="match status" value="1"/>
</dbReference>
<evidence type="ECO:0000313" key="2">
    <source>
        <dbReference type="Proteomes" id="UP000078046"/>
    </source>
</evidence>
<dbReference type="Gene3D" id="1.25.40.20">
    <property type="entry name" value="Ankyrin repeat-containing domain"/>
    <property type="match status" value="1"/>
</dbReference>
<organism evidence="1 2">
    <name type="scientific">Intoshia linei</name>
    <dbReference type="NCBI Taxonomy" id="1819745"/>
    <lineage>
        <taxon>Eukaryota</taxon>
        <taxon>Metazoa</taxon>
        <taxon>Spiralia</taxon>
        <taxon>Lophotrochozoa</taxon>
        <taxon>Mesozoa</taxon>
        <taxon>Orthonectida</taxon>
        <taxon>Rhopaluridae</taxon>
        <taxon>Intoshia</taxon>
    </lineage>
</organism>
<name>A0A177AYA3_9BILA</name>
<sequence length="400" mass="46769">MLPDSTINDSSDVFIHPENGAITDKDYKKLEINGLKKSVIEGRVIQVRMILDNRNKHLPSDPGWENPVGVDLSDTCEKSTKLTKNKELYKTNINKLDMYGRTIFIYACLNKNEHCCLVLIKMLLQSNRFLSMHTIPNFSKHFVNVNIQDKCGRNKCGDTILAYAARYCSIHIVKMIINVVKKSRLDLFDSNCISFNPLTIAIKNYRYLSALEILNCDNVNINQRDDIIHFSCIQWCQYSQYTLRNTKKRVSTKMDQIQLSKPVYERLISKLITMNDSQKRSTNWIDICRPSSADFINYKSKNELEDNLLHEKYVDRMAQIDLINFLKSDKITTRSAIRPLIELYNQQHFDYLLPTEESVNVRRFSRTSSKKRVSFNEKTMLNILKQFKFNSQKDSQNKRK</sequence>
<evidence type="ECO:0000313" key="1">
    <source>
        <dbReference type="EMBL" id="OAF66391.1"/>
    </source>
</evidence>